<comment type="similarity">
    <text evidence="2">Belongs to the LemA family.</text>
</comment>
<dbReference type="Proteomes" id="UP000255233">
    <property type="component" value="Unassembled WGS sequence"/>
</dbReference>
<evidence type="ECO:0000256" key="1">
    <source>
        <dbReference type="ARBA" id="ARBA00004167"/>
    </source>
</evidence>
<dbReference type="PANTHER" id="PTHR34478:SF1">
    <property type="entry name" value="PROTEIN LEMA"/>
    <property type="match status" value="1"/>
</dbReference>
<evidence type="ECO:0000313" key="8">
    <source>
        <dbReference type="Proteomes" id="UP000255233"/>
    </source>
</evidence>
<keyword evidence="4" id="KW-1133">Transmembrane helix</keyword>
<dbReference type="GO" id="GO:0016020">
    <property type="term" value="C:membrane"/>
    <property type="evidence" value="ECO:0007669"/>
    <property type="project" value="UniProtKB-SubCell"/>
</dbReference>
<proteinExistence type="inferred from homology"/>
<keyword evidence="5" id="KW-0472">Membrane</keyword>
<dbReference type="InterPro" id="IPR007156">
    <property type="entry name" value="MamQ_LemA"/>
</dbReference>
<dbReference type="Gene3D" id="1.20.1440.20">
    <property type="entry name" value="LemA-like domain"/>
    <property type="match status" value="1"/>
</dbReference>
<keyword evidence="3" id="KW-0812">Transmembrane</keyword>
<name>A0A379MQA7_9BACT</name>
<reference evidence="7 8" key="1">
    <citation type="submission" date="2018-06" db="EMBL/GenBank/DDBJ databases">
        <authorList>
            <consortium name="Pathogen Informatics"/>
            <person name="Doyle S."/>
        </authorList>
    </citation>
    <scope>NUCLEOTIDE SEQUENCE [LARGE SCALE GENOMIC DNA]</scope>
    <source>
        <strain evidence="7 8">NCTC11190</strain>
    </source>
</reference>
<dbReference type="InterPro" id="IPR023353">
    <property type="entry name" value="LemA-like_dom_sf"/>
</dbReference>
<accession>A0A379MQA7</accession>
<sequence length="195" mass="21467">MVPWIILAAVLLLLVALPVSIYNGLVRRRNGIANAQGAIDAVLKQRFDLLPNLVETVKRYAAHETGLFAGVVALRKGKNSYGELSADEKNAFDSGFRTGLRNFYAVAENYPDLKASDNFLHLQRTLNELEEQLSAARRTYNAVVTDYNNAVQVFPSSVIAGLFGFRPGRVLETPAEERGVPDVGNLFGDNRCGRQ</sequence>
<feature type="coiled-coil region" evidence="6">
    <location>
        <begin position="119"/>
        <end position="146"/>
    </location>
</feature>
<protein>
    <submittedName>
        <fullName evidence="7">LemA family</fullName>
    </submittedName>
</protein>
<evidence type="ECO:0000256" key="4">
    <source>
        <dbReference type="ARBA" id="ARBA00022989"/>
    </source>
</evidence>
<keyword evidence="6" id="KW-0175">Coiled coil</keyword>
<evidence type="ECO:0000256" key="6">
    <source>
        <dbReference type="SAM" id="Coils"/>
    </source>
</evidence>
<dbReference type="STRING" id="880526.GCA_000427365_01315"/>
<keyword evidence="8" id="KW-1185">Reference proteome</keyword>
<evidence type="ECO:0000256" key="2">
    <source>
        <dbReference type="ARBA" id="ARBA00008854"/>
    </source>
</evidence>
<dbReference type="AlphaFoldDB" id="A0A379MQA7"/>
<evidence type="ECO:0000313" key="7">
    <source>
        <dbReference type="EMBL" id="SUE32939.1"/>
    </source>
</evidence>
<dbReference type="EMBL" id="UGVL01000001">
    <property type="protein sequence ID" value="SUE32939.1"/>
    <property type="molecule type" value="Genomic_DNA"/>
</dbReference>
<evidence type="ECO:0000256" key="3">
    <source>
        <dbReference type="ARBA" id="ARBA00022692"/>
    </source>
</evidence>
<evidence type="ECO:0000256" key="5">
    <source>
        <dbReference type="ARBA" id="ARBA00023136"/>
    </source>
</evidence>
<dbReference type="PANTHER" id="PTHR34478">
    <property type="entry name" value="PROTEIN LEMA"/>
    <property type="match status" value="1"/>
</dbReference>
<dbReference type="Pfam" id="PF04011">
    <property type="entry name" value="LemA"/>
    <property type="match status" value="1"/>
</dbReference>
<organism evidence="7 8">
    <name type="scientific">Rikenella microfusus</name>
    <dbReference type="NCBI Taxonomy" id="28139"/>
    <lineage>
        <taxon>Bacteria</taxon>
        <taxon>Pseudomonadati</taxon>
        <taxon>Bacteroidota</taxon>
        <taxon>Bacteroidia</taxon>
        <taxon>Bacteroidales</taxon>
        <taxon>Rikenellaceae</taxon>
        <taxon>Rikenella</taxon>
    </lineage>
</organism>
<gene>
    <name evidence="7" type="ORF">NCTC11190_00123</name>
</gene>
<comment type="subcellular location">
    <subcellularLocation>
        <location evidence="1">Membrane</location>
        <topology evidence="1">Single-pass membrane protein</topology>
    </subcellularLocation>
</comment>
<dbReference type="RefSeq" id="WP_245584945.1">
    <property type="nucleotide sequence ID" value="NZ_UGVL01000001.1"/>
</dbReference>
<dbReference type="SUPFAM" id="SSF140478">
    <property type="entry name" value="LemA-like"/>
    <property type="match status" value="1"/>
</dbReference>